<reference evidence="1 2" key="1">
    <citation type="journal article" date="2016" name="Nat. Commun.">
        <title>Thousands of microbial genomes shed light on interconnected biogeochemical processes in an aquifer system.</title>
        <authorList>
            <person name="Anantharaman K."/>
            <person name="Brown C.T."/>
            <person name="Hug L.A."/>
            <person name="Sharon I."/>
            <person name="Castelle C.J."/>
            <person name="Probst A.J."/>
            <person name="Thomas B.C."/>
            <person name="Singh A."/>
            <person name="Wilkins M.J."/>
            <person name="Karaoz U."/>
            <person name="Brodie E.L."/>
            <person name="Williams K.H."/>
            <person name="Hubbard S.S."/>
            <person name="Banfield J.F."/>
        </authorList>
    </citation>
    <scope>NUCLEOTIDE SEQUENCE [LARGE SCALE GENOMIC DNA]</scope>
</reference>
<protein>
    <submittedName>
        <fullName evidence="1">Uncharacterized protein</fullName>
    </submittedName>
</protein>
<dbReference type="EMBL" id="MFZM01000030">
    <property type="protein sequence ID" value="OGK22936.1"/>
    <property type="molecule type" value="Genomic_DNA"/>
</dbReference>
<dbReference type="InterPro" id="IPR013744">
    <property type="entry name" value="SidJ"/>
</dbReference>
<organism evidence="1 2">
    <name type="scientific">Candidatus Roizmanbacteria bacterium RIFCSPHIGHO2_02_FULL_37_24</name>
    <dbReference type="NCBI Taxonomy" id="1802037"/>
    <lineage>
        <taxon>Bacteria</taxon>
        <taxon>Candidatus Roizmaniibacteriota</taxon>
    </lineage>
</organism>
<sequence>MLEPKLIHFTTKDNLELPGLLFHAAKSTKAAIFLHGNGSSSVFYGKGRAEYAEELAKKGVSLLSFNNRGAHYITKLEIQDTDDDQLFGMAYEIIKDCIQDIDAAVLFLKQQGFNEFYLIGESTGANKICIYHFYKPENPISKYVLLGGGDDVGIYYDMYGPEKFWPLLEKARQQIKKGNGQDIICELLPGEIFSYKGFFDIANPDGDYNVFPFYEVLRKTMLSRKQELFKMYKSLNKPSLVIYGENDEYAWGNVSKIIKILKEYQPQLTYKIIKNADHSFHNHRKKVGKIIAEWLA</sequence>
<evidence type="ECO:0000313" key="2">
    <source>
        <dbReference type="Proteomes" id="UP000177159"/>
    </source>
</evidence>
<comment type="caution">
    <text evidence="1">The sequence shown here is derived from an EMBL/GenBank/DDBJ whole genome shotgun (WGS) entry which is preliminary data.</text>
</comment>
<dbReference type="Gene3D" id="3.40.50.1820">
    <property type="entry name" value="alpha/beta hydrolase"/>
    <property type="match status" value="1"/>
</dbReference>
<gene>
    <name evidence="1" type="ORF">A3C24_03700</name>
</gene>
<dbReference type="Proteomes" id="UP000177159">
    <property type="component" value="Unassembled WGS sequence"/>
</dbReference>
<evidence type="ECO:0000313" key="1">
    <source>
        <dbReference type="EMBL" id="OGK22936.1"/>
    </source>
</evidence>
<dbReference type="Pfam" id="PF08538">
    <property type="entry name" value="DUF1749"/>
    <property type="match status" value="1"/>
</dbReference>
<accession>A0A1F7GWI0</accession>
<dbReference type="InterPro" id="IPR029058">
    <property type="entry name" value="AB_hydrolase_fold"/>
</dbReference>
<proteinExistence type="predicted"/>
<name>A0A1F7GWI0_9BACT</name>
<dbReference type="SUPFAM" id="SSF53474">
    <property type="entry name" value="alpha/beta-Hydrolases"/>
    <property type="match status" value="1"/>
</dbReference>
<dbReference type="AlphaFoldDB" id="A0A1F7GWI0"/>